<name>A0A9W6SXV3_CANBO</name>
<reference evidence="7" key="1">
    <citation type="submission" date="2023-04" db="EMBL/GenBank/DDBJ databases">
        <title>Candida boidinii NBRC 10035.</title>
        <authorList>
            <person name="Ichikawa N."/>
            <person name="Sato H."/>
            <person name="Tonouchi N."/>
        </authorList>
    </citation>
    <scope>NUCLEOTIDE SEQUENCE</scope>
    <source>
        <strain evidence="7">NBRC 10035</strain>
    </source>
</reference>
<gene>
    <name evidence="7" type="ORF">Cboi02_000055100</name>
</gene>
<dbReference type="Proteomes" id="UP001165120">
    <property type="component" value="Unassembled WGS sequence"/>
</dbReference>
<evidence type="ECO:0000313" key="8">
    <source>
        <dbReference type="Proteomes" id="UP001165120"/>
    </source>
</evidence>
<proteinExistence type="inferred from homology"/>
<keyword evidence="5" id="KW-0735">Signal-anchor</keyword>
<dbReference type="GO" id="GO:0016020">
    <property type="term" value="C:membrane"/>
    <property type="evidence" value="ECO:0007669"/>
    <property type="project" value="UniProtKB-SubCell"/>
</dbReference>
<dbReference type="GO" id="GO:0006487">
    <property type="term" value="P:protein N-linked glycosylation"/>
    <property type="evidence" value="ECO:0007669"/>
    <property type="project" value="TreeGrafter"/>
</dbReference>
<dbReference type="InterPro" id="IPR002685">
    <property type="entry name" value="Glyco_trans_15"/>
</dbReference>
<keyword evidence="3" id="KW-0328">Glycosyltransferase</keyword>
<comment type="subcellular location">
    <subcellularLocation>
        <location evidence="1">Membrane</location>
        <topology evidence="1">Single-pass type II membrane protein</topology>
    </subcellularLocation>
</comment>
<dbReference type="Gene3D" id="3.90.550.10">
    <property type="entry name" value="Spore Coat Polysaccharide Biosynthesis Protein SpsA, Chain A"/>
    <property type="match status" value="1"/>
</dbReference>
<dbReference type="GO" id="GO:0000032">
    <property type="term" value="P:cell wall mannoprotein biosynthetic process"/>
    <property type="evidence" value="ECO:0007669"/>
    <property type="project" value="TreeGrafter"/>
</dbReference>
<dbReference type="FunFam" id="3.90.550.10:FF:000051">
    <property type="entry name" value="Alpha-1,2-mannosyltransferase (Ktr4)"/>
    <property type="match status" value="1"/>
</dbReference>
<dbReference type="EMBL" id="BSXN01000103">
    <property type="protein sequence ID" value="GME67120.1"/>
    <property type="molecule type" value="Genomic_DNA"/>
</dbReference>
<evidence type="ECO:0000256" key="6">
    <source>
        <dbReference type="PIRSR" id="PIRSR018153-1"/>
    </source>
</evidence>
<feature type="active site" description="Nucleophile" evidence="6">
    <location>
        <position position="384"/>
    </location>
</feature>
<dbReference type="GO" id="GO:0000026">
    <property type="term" value="F:alpha-1,2-mannosyltransferase activity"/>
    <property type="evidence" value="ECO:0007669"/>
    <property type="project" value="TreeGrafter"/>
</dbReference>
<dbReference type="AlphaFoldDB" id="A0A9W6SXV3"/>
<dbReference type="InterPro" id="IPR029044">
    <property type="entry name" value="Nucleotide-diphossugar_trans"/>
</dbReference>
<comment type="caution">
    <text evidence="7">The sequence shown here is derived from an EMBL/GenBank/DDBJ whole genome shotgun (WGS) entry which is preliminary data.</text>
</comment>
<dbReference type="SUPFAM" id="SSF53448">
    <property type="entry name" value="Nucleotide-diphospho-sugar transferases"/>
    <property type="match status" value="1"/>
</dbReference>
<comment type="similarity">
    <text evidence="2">Belongs to the glycosyltransferase 15 family.</text>
</comment>
<protein>
    <submittedName>
        <fullName evidence="7">Unnamed protein product</fullName>
    </submittedName>
</protein>
<evidence type="ECO:0000256" key="3">
    <source>
        <dbReference type="ARBA" id="ARBA00022676"/>
    </source>
</evidence>
<dbReference type="PANTHER" id="PTHR31121:SF7">
    <property type="entry name" value="MANNOSYLTRANSFERASE KTR4-RELATED"/>
    <property type="match status" value="1"/>
</dbReference>
<evidence type="ECO:0000256" key="2">
    <source>
        <dbReference type="ARBA" id="ARBA00007677"/>
    </source>
</evidence>
<dbReference type="Pfam" id="PF01793">
    <property type="entry name" value="Glyco_transf_15"/>
    <property type="match status" value="1"/>
</dbReference>
<keyword evidence="4" id="KW-0808">Transferase</keyword>
<sequence>MIRLNRRLTRLLVLITILVFLIIQLLITTKSTGEVQATINSYKDVTRKYSDQMSNFISNAILKQSNEKLKEEEMREELLKGSEIKKPNLNIKKNEAKTLSYDKILELLTFKDEEYYNDDTSAEYHNEIVDDQMDFYKLIYNAKIDEPRNMKLVKKLEPDEDTSYPLANATLITLVRNSELEQIVETIKQIESTWNHKYHYPYTFMNEEEFSKEFKEEVGKVCSGKINYAKIPSEVWSKPANIDPILEKQGLDRLIENNIQYATMESYHNMCRFNSAHFYNLDILKNYKYYWRFEPGTNYYCNIDYDIFKFMSDNNKIYGFTISLYDNPYTVETLFPSTLEFLKENPQYVNKNGAFKWITEDLQNPENTKLANGYSTCHFWSNFEIGDMDFYRGEAYSKWMEFLEAKGGFYYERWGDAPVHSLGLALFADKSKIHWFRDIGYFHSPYFNCPNSDKCAGCQTAEFAPPDVFDQNCLSNWIKYEMTKEELFQY</sequence>
<evidence type="ECO:0000256" key="1">
    <source>
        <dbReference type="ARBA" id="ARBA00004606"/>
    </source>
</evidence>
<keyword evidence="5" id="KW-0812">Transmembrane</keyword>
<evidence type="ECO:0000313" key="7">
    <source>
        <dbReference type="EMBL" id="GME67120.1"/>
    </source>
</evidence>
<evidence type="ECO:0000256" key="4">
    <source>
        <dbReference type="ARBA" id="ARBA00022679"/>
    </source>
</evidence>
<dbReference type="PANTHER" id="PTHR31121">
    <property type="entry name" value="ALPHA-1,2 MANNOSYLTRANSFERASE KTR1"/>
    <property type="match status" value="1"/>
</dbReference>
<organism evidence="7 8">
    <name type="scientific">Candida boidinii</name>
    <name type="common">Yeast</name>
    <dbReference type="NCBI Taxonomy" id="5477"/>
    <lineage>
        <taxon>Eukaryota</taxon>
        <taxon>Fungi</taxon>
        <taxon>Dikarya</taxon>
        <taxon>Ascomycota</taxon>
        <taxon>Saccharomycotina</taxon>
        <taxon>Pichiomycetes</taxon>
        <taxon>Pichiales</taxon>
        <taxon>Pichiaceae</taxon>
        <taxon>Ogataea</taxon>
        <taxon>Ogataea/Candida clade</taxon>
    </lineage>
</organism>
<accession>A0A9W6SXV3</accession>
<keyword evidence="8" id="KW-1185">Reference proteome</keyword>
<dbReference type="PIRSF" id="PIRSF018153">
    <property type="entry name" value="Glyco_trans_15"/>
    <property type="match status" value="1"/>
</dbReference>
<dbReference type="GO" id="GO:0006493">
    <property type="term" value="P:protein O-linked glycosylation"/>
    <property type="evidence" value="ECO:0007669"/>
    <property type="project" value="TreeGrafter"/>
</dbReference>
<evidence type="ECO:0000256" key="5">
    <source>
        <dbReference type="ARBA" id="ARBA00022968"/>
    </source>
</evidence>
<dbReference type="GO" id="GO:0005794">
    <property type="term" value="C:Golgi apparatus"/>
    <property type="evidence" value="ECO:0007669"/>
    <property type="project" value="TreeGrafter"/>
</dbReference>